<keyword evidence="10" id="KW-0969">Cilium</keyword>
<dbReference type="GO" id="GO:0009424">
    <property type="term" value="C:bacterial-type flagellum hook"/>
    <property type="evidence" value="ECO:0007669"/>
    <property type="project" value="TreeGrafter"/>
</dbReference>
<dbReference type="HOGENOM" id="CLU_013687_2_0_6"/>
<evidence type="ECO:0000256" key="4">
    <source>
        <dbReference type="ARBA" id="ARBA00023143"/>
    </source>
</evidence>
<gene>
    <name evidence="10" type="primary">flgE</name>
    <name evidence="10" type="ordered locus">DSC_03245</name>
</gene>
<dbReference type="STRING" id="1045855.DSC_03245"/>
<dbReference type="NCBIfam" id="NF004238">
    <property type="entry name" value="PRK05682.1-1"/>
    <property type="match status" value="1"/>
</dbReference>
<dbReference type="Pfam" id="PF07559">
    <property type="entry name" value="FlgE_D2"/>
    <property type="match status" value="1"/>
</dbReference>
<dbReference type="SUPFAM" id="SSF117143">
    <property type="entry name" value="Flagellar hook protein flgE"/>
    <property type="match status" value="1"/>
</dbReference>
<dbReference type="InterPro" id="IPR011491">
    <property type="entry name" value="FlgE_D2"/>
</dbReference>
<dbReference type="PANTHER" id="PTHR30435:SF1">
    <property type="entry name" value="FLAGELLAR HOOK PROTEIN FLGE"/>
    <property type="match status" value="1"/>
</dbReference>
<dbReference type="InterPro" id="IPR037058">
    <property type="entry name" value="Falgellar_hook_FlgE_sf"/>
</dbReference>
<dbReference type="Gene3D" id="2.60.98.20">
    <property type="entry name" value="Flagellar hook protein FlgE"/>
    <property type="match status" value="1"/>
</dbReference>
<dbReference type="NCBIfam" id="TIGR03506">
    <property type="entry name" value="FlgEFG_subfam"/>
    <property type="match status" value="1"/>
</dbReference>
<dbReference type="GO" id="GO:0071978">
    <property type="term" value="P:bacterial-type flagellum-dependent swarming motility"/>
    <property type="evidence" value="ECO:0007669"/>
    <property type="project" value="TreeGrafter"/>
</dbReference>
<dbReference type="InterPro" id="IPR020013">
    <property type="entry name" value="Flagellar_FlgE/F/G"/>
</dbReference>
<dbReference type="eggNOG" id="COG1749">
    <property type="taxonomic scope" value="Bacteria"/>
</dbReference>
<evidence type="ECO:0000259" key="9">
    <source>
        <dbReference type="Pfam" id="PF22692"/>
    </source>
</evidence>
<comment type="function">
    <text evidence="5">A flexible structure which links the flagellar filament to the drive apparatus in the basal body.</text>
</comment>
<dbReference type="Proteomes" id="UP000005870">
    <property type="component" value="Chromosome"/>
</dbReference>
<accession>G7UMZ1</accession>
<evidence type="ECO:0000256" key="1">
    <source>
        <dbReference type="ARBA" id="ARBA00004117"/>
    </source>
</evidence>
<dbReference type="GO" id="GO:0009425">
    <property type="term" value="C:bacterial-type flagellum basal body"/>
    <property type="evidence" value="ECO:0007669"/>
    <property type="project" value="UniProtKB-SubCell"/>
</dbReference>
<reference evidence="10 11" key="1">
    <citation type="journal article" date="2012" name="J. Bacteriol.">
        <title>Complete Genome Sequence of the BTEX-Degrading Bacterium Pseudoxanthomonas spadix BD-a59.</title>
        <authorList>
            <person name="Lee S.H."/>
            <person name="Jin H.M."/>
            <person name="Lee H.J."/>
            <person name="Kim J.M."/>
            <person name="Jeon C.O."/>
        </authorList>
    </citation>
    <scope>NUCLEOTIDE SEQUENCE [LARGE SCALE GENOMIC DNA]</scope>
    <source>
        <strain evidence="10 11">BD-a59</strain>
    </source>
</reference>
<dbReference type="InterPro" id="IPR010930">
    <property type="entry name" value="Flg_bb/hook_C_dom"/>
</dbReference>
<dbReference type="AlphaFoldDB" id="G7UMZ1"/>
<keyword evidence="11" id="KW-1185">Reference proteome</keyword>
<feature type="domain" description="Flagellar basal-body/hook protein C-terminal" evidence="7">
    <location>
        <begin position="361"/>
        <end position="405"/>
    </location>
</feature>
<sequence>MSFRIALSGMNAASSDLNVISNNIANSNTTGFKESRAEFGDVFAVSPYGVATNATGAGARLQRVAQQFNQGNIDFTGNALDMGVSGQGFFTLSNNGAMAYSRAGNFSTDASGYVVNPSGQRLQVFAANPDGTTFNTSKLTDIQLTTGDAPPQVSTKVQADLTLPGNATVPVKVPFDAADPTTYNHSTSLTVYDSLGASHSQSLYFTKTANPNEWTMQAQIDGVDVGTPQTLAYDATGALVSPAGGDITLPPYTPPGGAGPLNLTVDLGNSVQYGQKFAVSALNQDGSGTGSLSSISVSAEGVIQANYSNGVTRSLGQVALTMFANPQGLQQSGDNAFSETYASGQPLHGAAGTSQFGLVQGGALEASNVDQTAQLVNMITAQRNFQANAQMIQTQDQVTQTIINLR</sequence>
<dbReference type="OrthoDB" id="8578401at2"/>
<dbReference type="Pfam" id="PF22692">
    <property type="entry name" value="LlgE_F_G_D1"/>
    <property type="match status" value="1"/>
</dbReference>
<dbReference type="Pfam" id="PF06429">
    <property type="entry name" value="Flg_bbr_C"/>
    <property type="match status" value="1"/>
</dbReference>
<dbReference type="PANTHER" id="PTHR30435">
    <property type="entry name" value="FLAGELLAR PROTEIN"/>
    <property type="match status" value="1"/>
</dbReference>
<dbReference type="GO" id="GO:0005829">
    <property type="term" value="C:cytosol"/>
    <property type="evidence" value="ECO:0007669"/>
    <property type="project" value="TreeGrafter"/>
</dbReference>
<evidence type="ECO:0000256" key="2">
    <source>
        <dbReference type="ARBA" id="ARBA00009677"/>
    </source>
</evidence>
<dbReference type="InterPro" id="IPR053967">
    <property type="entry name" value="LlgE_F_G-like_D1"/>
</dbReference>
<evidence type="ECO:0000256" key="3">
    <source>
        <dbReference type="ARBA" id="ARBA00019015"/>
    </source>
</evidence>
<evidence type="ECO:0000259" key="7">
    <source>
        <dbReference type="Pfam" id="PF06429"/>
    </source>
</evidence>
<evidence type="ECO:0000259" key="6">
    <source>
        <dbReference type="Pfam" id="PF00460"/>
    </source>
</evidence>
<dbReference type="InterPro" id="IPR019776">
    <property type="entry name" value="Flagellar_basal_body_rod_CS"/>
</dbReference>
<dbReference type="KEGG" id="psd:DSC_03245"/>
<organism evidence="10 11">
    <name type="scientific">Pseudoxanthomonas spadix (strain BD-a59)</name>
    <dbReference type="NCBI Taxonomy" id="1045855"/>
    <lineage>
        <taxon>Bacteria</taxon>
        <taxon>Pseudomonadati</taxon>
        <taxon>Pseudomonadota</taxon>
        <taxon>Gammaproteobacteria</taxon>
        <taxon>Lysobacterales</taxon>
        <taxon>Lysobacteraceae</taxon>
        <taxon>Pseudoxanthomonas</taxon>
    </lineage>
</organism>
<comment type="similarity">
    <text evidence="2 5">Belongs to the flagella basal body rod proteins family.</text>
</comment>
<dbReference type="RefSeq" id="WP_014159480.1">
    <property type="nucleotide sequence ID" value="NC_016147.2"/>
</dbReference>
<comment type="subcellular location">
    <subcellularLocation>
        <location evidence="1 5">Bacterial flagellum basal body</location>
    </subcellularLocation>
</comment>
<feature type="domain" description="Flagellar hook protein FlgE/F/G-like D1" evidence="9">
    <location>
        <begin position="84"/>
        <end position="135"/>
    </location>
</feature>
<keyword evidence="4 5" id="KW-0975">Bacterial flagellum</keyword>
<protein>
    <recommendedName>
        <fullName evidence="3 5">Flagellar hook protein FlgE</fullName>
    </recommendedName>
</protein>
<evidence type="ECO:0000313" key="11">
    <source>
        <dbReference type="Proteomes" id="UP000005870"/>
    </source>
</evidence>
<evidence type="ECO:0000313" key="10">
    <source>
        <dbReference type="EMBL" id="AER55302.1"/>
    </source>
</evidence>
<feature type="domain" description="Flagellar basal body rod protein N-terminal" evidence="6">
    <location>
        <begin position="3"/>
        <end position="33"/>
    </location>
</feature>
<feature type="domain" description="Flagellar hook protein FlgE D2" evidence="8">
    <location>
        <begin position="164"/>
        <end position="286"/>
    </location>
</feature>
<keyword evidence="10" id="KW-0966">Cell projection</keyword>
<name>G7UMZ1_PSEUP</name>
<keyword evidence="10" id="KW-0282">Flagellum</keyword>
<dbReference type="InterPro" id="IPR037925">
    <property type="entry name" value="FlgE/F/G-like"/>
</dbReference>
<evidence type="ECO:0000256" key="5">
    <source>
        <dbReference type="RuleBase" id="RU362116"/>
    </source>
</evidence>
<dbReference type="Pfam" id="PF00460">
    <property type="entry name" value="Flg_bb_rod"/>
    <property type="match status" value="1"/>
</dbReference>
<evidence type="ECO:0000259" key="8">
    <source>
        <dbReference type="Pfam" id="PF07559"/>
    </source>
</evidence>
<proteinExistence type="inferred from homology"/>
<dbReference type="PROSITE" id="PS00588">
    <property type="entry name" value="FLAGELLA_BB_ROD"/>
    <property type="match status" value="1"/>
</dbReference>
<dbReference type="EMBL" id="CP003093">
    <property type="protein sequence ID" value="AER55302.1"/>
    <property type="molecule type" value="Genomic_DNA"/>
</dbReference>
<dbReference type="InterPro" id="IPR001444">
    <property type="entry name" value="Flag_bb_rod_N"/>
</dbReference>